<dbReference type="InterPro" id="IPR036390">
    <property type="entry name" value="WH_DNA-bd_sf"/>
</dbReference>
<dbReference type="GO" id="GO:0003677">
    <property type="term" value="F:DNA binding"/>
    <property type="evidence" value="ECO:0007669"/>
    <property type="project" value="UniProtKB-KW"/>
</dbReference>
<dbReference type="InterPro" id="IPR050679">
    <property type="entry name" value="Bact_HTH_transcr_reg"/>
</dbReference>
<dbReference type="Gene3D" id="3.40.1410.10">
    <property type="entry name" value="Chorismate lyase-like"/>
    <property type="match status" value="1"/>
</dbReference>
<dbReference type="InterPro" id="IPR028978">
    <property type="entry name" value="Chorismate_lyase_/UTRA_dom_sf"/>
</dbReference>
<dbReference type="SMART" id="SM00866">
    <property type="entry name" value="UTRA"/>
    <property type="match status" value="1"/>
</dbReference>
<evidence type="ECO:0000259" key="4">
    <source>
        <dbReference type="PROSITE" id="PS50949"/>
    </source>
</evidence>
<dbReference type="CDD" id="cd07377">
    <property type="entry name" value="WHTH_GntR"/>
    <property type="match status" value="1"/>
</dbReference>
<dbReference type="SUPFAM" id="SSF46785">
    <property type="entry name" value="Winged helix' DNA-binding domain"/>
    <property type="match status" value="1"/>
</dbReference>
<dbReference type="Pfam" id="PF00392">
    <property type="entry name" value="GntR"/>
    <property type="match status" value="1"/>
</dbReference>
<dbReference type="Proteomes" id="UP000219439">
    <property type="component" value="Unassembled WGS sequence"/>
</dbReference>
<reference evidence="5 6" key="1">
    <citation type="submission" date="2017-09" db="EMBL/GenBank/DDBJ databases">
        <authorList>
            <person name="Ehlers B."/>
            <person name="Leendertz F.H."/>
        </authorList>
    </citation>
    <scope>NUCLEOTIDE SEQUENCE [LARGE SCALE GENOMIC DNA]</scope>
    <source>
        <strain evidence="5 6">DSM 18289</strain>
    </source>
</reference>
<keyword evidence="1" id="KW-0805">Transcription regulation</keyword>
<dbReference type="RefSeq" id="WP_244580133.1">
    <property type="nucleotide sequence ID" value="NZ_OBEL01000004.1"/>
</dbReference>
<dbReference type="SUPFAM" id="SSF64288">
    <property type="entry name" value="Chorismate lyase-like"/>
    <property type="match status" value="1"/>
</dbReference>
<dbReference type="InterPro" id="IPR000524">
    <property type="entry name" value="Tscrpt_reg_HTH_GntR"/>
</dbReference>
<name>A0A285PFZ7_9HYPH</name>
<gene>
    <name evidence="5" type="ORF">SAMN06265368_3471</name>
</gene>
<dbReference type="PANTHER" id="PTHR44846:SF1">
    <property type="entry name" value="MANNOSYL-D-GLYCERATE TRANSPORT_METABOLISM SYSTEM REPRESSOR MNGR-RELATED"/>
    <property type="match status" value="1"/>
</dbReference>
<dbReference type="EMBL" id="OBEL01000004">
    <property type="protein sequence ID" value="SNZ20368.1"/>
    <property type="molecule type" value="Genomic_DNA"/>
</dbReference>
<dbReference type="InterPro" id="IPR036388">
    <property type="entry name" value="WH-like_DNA-bd_sf"/>
</dbReference>
<sequence length="251" mass="28064">MSDQSNLINILREETNLAAKSATPLYLRVQRGLEQAIEAGMIAVNDALPAERELANALGVSRVTVRNAVRALVDKGMLVQRHGAGTFVASRVEQPLKQLTGFTEDMSERGMAVNVQWLDRSVGLPTPEECEALNIDSSTAVSRLYRLRLADEKPMCIEHAVLPITHLEDPTVVETSLYDYLEEQKRRPTRAIQKLSARLLDISHAHLLGVPTGSPCLYIERTSFLPNDEAIEFVRSYYRGDSYEFVAELRL</sequence>
<dbReference type="AlphaFoldDB" id="A0A285PFZ7"/>
<keyword evidence="2" id="KW-0238">DNA-binding</keyword>
<evidence type="ECO:0000256" key="2">
    <source>
        <dbReference type="ARBA" id="ARBA00023125"/>
    </source>
</evidence>
<dbReference type="Gene3D" id="1.10.10.10">
    <property type="entry name" value="Winged helix-like DNA-binding domain superfamily/Winged helix DNA-binding domain"/>
    <property type="match status" value="1"/>
</dbReference>
<evidence type="ECO:0000313" key="5">
    <source>
        <dbReference type="EMBL" id="SNZ20368.1"/>
    </source>
</evidence>
<dbReference type="GO" id="GO:0045892">
    <property type="term" value="P:negative regulation of DNA-templated transcription"/>
    <property type="evidence" value="ECO:0007669"/>
    <property type="project" value="TreeGrafter"/>
</dbReference>
<dbReference type="Pfam" id="PF07702">
    <property type="entry name" value="UTRA"/>
    <property type="match status" value="1"/>
</dbReference>
<dbReference type="PROSITE" id="PS50949">
    <property type="entry name" value="HTH_GNTR"/>
    <property type="match status" value="1"/>
</dbReference>
<evidence type="ECO:0000256" key="1">
    <source>
        <dbReference type="ARBA" id="ARBA00023015"/>
    </source>
</evidence>
<keyword evidence="3" id="KW-0804">Transcription</keyword>
<proteinExistence type="predicted"/>
<accession>A0A285PFZ7</accession>
<dbReference type="SMART" id="SM00345">
    <property type="entry name" value="HTH_GNTR"/>
    <property type="match status" value="1"/>
</dbReference>
<dbReference type="InterPro" id="IPR011663">
    <property type="entry name" value="UTRA"/>
</dbReference>
<keyword evidence="6" id="KW-1185">Reference proteome</keyword>
<feature type="domain" description="HTH gntR-type" evidence="4">
    <location>
        <begin position="23"/>
        <end position="91"/>
    </location>
</feature>
<evidence type="ECO:0000313" key="6">
    <source>
        <dbReference type="Proteomes" id="UP000219439"/>
    </source>
</evidence>
<dbReference type="PANTHER" id="PTHR44846">
    <property type="entry name" value="MANNOSYL-D-GLYCERATE TRANSPORT/METABOLISM SYSTEM REPRESSOR MNGR-RELATED"/>
    <property type="match status" value="1"/>
</dbReference>
<organism evidence="5 6">
    <name type="scientific">Cohaesibacter gelatinilyticus</name>
    <dbReference type="NCBI Taxonomy" id="372072"/>
    <lineage>
        <taxon>Bacteria</taxon>
        <taxon>Pseudomonadati</taxon>
        <taxon>Pseudomonadota</taxon>
        <taxon>Alphaproteobacteria</taxon>
        <taxon>Hyphomicrobiales</taxon>
        <taxon>Cohaesibacteraceae</taxon>
    </lineage>
</organism>
<dbReference type="GO" id="GO:0003700">
    <property type="term" value="F:DNA-binding transcription factor activity"/>
    <property type="evidence" value="ECO:0007669"/>
    <property type="project" value="InterPro"/>
</dbReference>
<protein>
    <submittedName>
        <fullName evidence="5">Transcriptional regulator, GntR family</fullName>
    </submittedName>
</protein>
<evidence type="ECO:0000256" key="3">
    <source>
        <dbReference type="ARBA" id="ARBA00023163"/>
    </source>
</evidence>
<dbReference type="PRINTS" id="PR00035">
    <property type="entry name" value="HTHGNTR"/>
</dbReference>